<feature type="compositionally biased region" description="Basic and acidic residues" evidence="1">
    <location>
        <begin position="91"/>
        <end position="113"/>
    </location>
</feature>
<keyword evidence="3" id="KW-1185">Reference proteome</keyword>
<evidence type="ECO:0000313" key="2">
    <source>
        <dbReference type="EMBL" id="KAH9842155.1"/>
    </source>
</evidence>
<sequence length="136" mass="15794">MGIDRLYYYVAGIAIASLLCVSHIKLEWPEQGWHPTSSMGNNWRKARERAERKAEAAAKEEAARPVRRDGRRSERSRARDPRRRQSRTRGRRAERDYELEYRGRSASSERESPVRATGYRVRPVYAGHITGGHFSH</sequence>
<gene>
    <name evidence="2" type="ORF">Tdes44962_MAKER01533</name>
</gene>
<feature type="region of interest" description="Disordered" evidence="1">
    <location>
        <begin position="31"/>
        <end position="115"/>
    </location>
</feature>
<name>A0A9W7SYY6_9PEZI</name>
<comment type="caution">
    <text evidence="2">The sequence shown here is derived from an EMBL/GenBank/DDBJ whole genome shotgun (WGS) entry which is preliminary data.</text>
</comment>
<feature type="compositionally biased region" description="Basic and acidic residues" evidence="1">
    <location>
        <begin position="48"/>
        <end position="79"/>
    </location>
</feature>
<dbReference type="Proteomes" id="UP001138500">
    <property type="component" value="Unassembled WGS sequence"/>
</dbReference>
<organism evidence="2 3">
    <name type="scientific">Teratosphaeria destructans</name>
    <dbReference type="NCBI Taxonomy" id="418781"/>
    <lineage>
        <taxon>Eukaryota</taxon>
        <taxon>Fungi</taxon>
        <taxon>Dikarya</taxon>
        <taxon>Ascomycota</taxon>
        <taxon>Pezizomycotina</taxon>
        <taxon>Dothideomycetes</taxon>
        <taxon>Dothideomycetidae</taxon>
        <taxon>Mycosphaerellales</taxon>
        <taxon>Teratosphaeriaceae</taxon>
        <taxon>Teratosphaeria</taxon>
    </lineage>
</organism>
<reference evidence="2 3" key="2">
    <citation type="journal article" date="2021" name="Curr. Genet.">
        <title>Genetic response to nitrogen starvation in the aggressive Eucalyptus foliar pathogen Teratosphaeria destructans.</title>
        <authorList>
            <person name="Havenga M."/>
            <person name="Wingfield B.D."/>
            <person name="Wingfield M.J."/>
            <person name="Dreyer L.L."/>
            <person name="Roets F."/>
            <person name="Aylward J."/>
        </authorList>
    </citation>
    <scope>NUCLEOTIDE SEQUENCE [LARGE SCALE GENOMIC DNA]</scope>
    <source>
        <strain evidence="2">CMW44962</strain>
    </source>
</reference>
<dbReference type="AlphaFoldDB" id="A0A9W7SYY6"/>
<accession>A0A9W7SYY6</accession>
<feature type="compositionally biased region" description="Basic residues" evidence="1">
    <location>
        <begin position="80"/>
        <end position="90"/>
    </location>
</feature>
<evidence type="ECO:0000256" key="1">
    <source>
        <dbReference type="SAM" id="MobiDB-lite"/>
    </source>
</evidence>
<proteinExistence type="predicted"/>
<dbReference type="EMBL" id="RIBY02000446">
    <property type="protein sequence ID" value="KAH9842155.1"/>
    <property type="molecule type" value="Genomic_DNA"/>
</dbReference>
<reference evidence="2 3" key="1">
    <citation type="journal article" date="2018" name="IMA Fungus">
        <title>IMA Genome-F 10: Nine draft genome sequences of Claviceps purpurea s.lat., including C. arundinis, C. humidiphila, and C. cf. spartinae, pseudomolecules for the pitch canker pathogen Fusarium circinatum, draft genome of Davidsoniella eucalypti, Grosmannia galeiformis, Quambalaria eucalypti, and Teratosphaeria destructans.</title>
        <authorList>
            <person name="Wingfield B.D."/>
            <person name="Liu M."/>
            <person name="Nguyen H.D."/>
            <person name="Lane F.A."/>
            <person name="Morgan S.W."/>
            <person name="De Vos L."/>
            <person name="Wilken P.M."/>
            <person name="Duong T.A."/>
            <person name="Aylward J."/>
            <person name="Coetzee M.P."/>
            <person name="Dadej K."/>
            <person name="De Beer Z.W."/>
            <person name="Findlay W."/>
            <person name="Havenga M."/>
            <person name="Kolarik M."/>
            <person name="Menzies J.G."/>
            <person name="Naidoo K."/>
            <person name="Pochopski O."/>
            <person name="Shoukouhi P."/>
            <person name="Santana Q.C."/>
            <person name="Seifert K.A."/>
            <person name="Soal N."/>
            <person name="Steenkamp E.T."/>
            <person name="Tatham C.T."/>
            <person name="van der Nest M.A."/>
            <person name="Wingfield M.J."/>
        </authorList>
    </citation>
    <scope>NUCLEOTIDE SEQUENCE [LARGE SCALE GENOMIC DNA]</scope>
    <source>
        <strain evidence="2">CMW44962</strain>
    </source>
</reference>
<protein>
    <submittedName>
        <fullName evidence="2">Uncharacterized protein</fullName>
    </submittedName>
</protein>
<evidence type="ECO:0000313" key="3">
    <source>
        <dbReference type="Proteomes" id="UP001138500"/>
    </source>
</evidence>